<comment type="subcellular location">
    <subcellularLocation>
        <location evidence="10">Cell membrane</location>
        <topology evidence="10">Peripheral membrane protein</topology>
        <orientation evidence="10">Cytoplasmic side</orientation>
    </subcellularLocation>
</comment>
<proteinExistence type="inferred from homology"/>
<keyword evidence="8 10" id="KW-0131">Cell cycle</keyword>
<comment type="pathway">
    <text evidence="10">Cell wall biogenesis; peptidoglycan biosynthesis.</text>
</comment>
<reference evidence="13 14" key="1">
    <citation type="submission" date="2022-12" db="EMBL/GenBank/DDBJ databases">
        <title>Microbacterium terricola strain KV-448 chromosome, complete genome.</title>
        <authorList>
            <person name="Oshima T."/>
            <person name="Moriya T."/>
            <person name="Bessho Y."/>
        </authorList>
    </citation>
    <scope>NUCLEOTIDE SEQUENCE [LARGE SCALE GENOMIC DNA]</scope>
    <source>
        <strain evidence="13 14">KV-448</strain>
    </source>
</reference>
<protein>
    <recommendedName>
        <fullName evidence="10">UDP-N-acetylglucosamine--N-acetylmuramyl-(pentapeptide) pyrophosphoryl-undecaprenol N-acetylglucosamine transferase</fullName>
        <ecNumber evidence="10">2.4.1.227</ecNumber>
    </recommendedName>
    <alternativeName>
        <fullName evidence="10">Undecaprenyl-PP-MurNAc-pentapeptide-UDPGlcNAc GlcNAc transferase</fullName>
    </alternativeName>
</protein>
<feature type="binding site" evidence="10">
    <location>
        <begin position="11"/>
        <end position="13"/>
    </location>
    <ligand>
        <name>UDP-N-acetyl-alpha-D-glucosamine</name>
        <dbReference type="ChEBI" id="CHEBI:57705"/>
    </ligand>
</feature>
<evidence type="ECO:0000256" key="10">
    <source>
        <dbReference type="HAMAP-Rule" id="MF_00033"/>
    </source>
</evidence>
<evidence type="ECO:0000256" key="8">
    <source>
        <dbReference type="ARBA" id="ARBA00023306"/>
    </source>
</evidence>
<dbReference type="Gene3D" id="3.40.50.2000">
    <property type="entry name" value="Glycogen Phosphorylase B"/>
    <property type="match status" value="2"/>
</dbReference>
<feature type="binding site" evidence="10">
    <location>
        <position position="125"/>
    </location>
    <ligand>
        <name>UDP-N-acetyl-alpha-D-glucosamine</name>
        <dbReference type="ChEBI" id="CHEBI:57705"/>
    </ligand>
</feature>
<dbReference type="RefSeq" id="WP_263795742.1">
    <property type="nucleotide sequence ID" value="NZ_AP027141.1"/>
</dbReference>
<feature type="domain" description="Glycosyl transferase family 28 C-terminal" evidence="12">
    <location>
        <begin position="189"/>
        <end position="339"/>
    </location>
</feature>
<dbReference type="GO" id="GO:0016740">
    <property type="term" value="F:transferase activity"/>
    <property type="evidence" value="ECO:0007669"/>
    <property type="project" value="UniProtKB-KW"/>
</dbReference>
<evidence type="ECO:0000256" key="3">
    <source>
        <dbReference type="ARBA" id="ARBA00022676"/>
    </source>
</evidence>
<evidence type="ECO:0000256" key="4">
    <source>
        <dbReference type="ARBA" id="ARBA00022679"/>
    </source>
</evidence>
<evidence type="ECO:0000256" key="2">
    <source>
        <dbReference type="ARBA" id="ARBA00022618"/>
    </source>
</evidence>
<keyword evidence="14" id="KW-1185">Reference proteome</keyword>
<dbReference type="SUPFAM" id="SSF53756">
    <property type="entry name" value="UDP-Glycosyltransferase/glycogen phosphorylase"/>
    <property type="match status" value="1"/>
</dbReference>
<dbReference type="PANTHER" id="PTHR21015">
    <property type="entry name" value="UDP-N-ACETYLGLUCOSAMINE--N-ACETYLMURAMYL-(PENTAPEPTIDE) PYROPHOSPHORYL-UNDECAPRENOL N-ACETYLGLUCOSAMINE TRANSFERASE 1"/>
    <property type="match status" value="1"/>
</dbReference>
<feature type="binding site" evidence="10">
    <location>
        <position position="162"/>
    </location>
    <ligand>
        <name>UDP-N-acetyl-alpha-D-glucosamine</name>
        <dbReference type="ChEBI" id="CHEBI:57705"/>
    </ligand>
</feature>
<organism evidence="13 14">
    <name type="scientific">Microbacterium terricola</name>
    <dbReference type="NCBI Taxonomy" id="344163"/>
    <lineage>
        <taxon>Bacteria</taxon>
        <taxon>Bacillati</taxon>
        <taxon>Actinomycetota</taxon>
        <taxon>Actinomycetes</taxon>
        <taxon>Micrococcales</taxon>
        <taxon>Microbacteriaceae</taxon>
        <taxon>Microbacterium</taxon>
    </lineage>
</organism>
<comment type="function">
    <text evidence="10">Cell wall formation. Catalyzes the transfer of a GlcNAc subunit on undecaprenyl-pyrophosphoryl-MurNAc-pentapeptide (lipid intermediate I) to form undecaprenyl-pyrophosphoryl-MurNAc-(pentapeptide)GlcNAc (lipid intermediate II).</text>
</comment>
<keyword evidence="2 10" id="KW-0132">Cell division</keyword>
<dbReference type="Proteomes" id="UP001317779">
    <property type="component" value="Chromosome"/>
</dbReference>
<evidence type="ECO:0000256" key="7">
    <source>
        <dbReference type="ARBA" id="ARBA00023136"/>
    </source>
</evidence>
<evidence type="ECO:0000256" key="9">
    <source>
        <dbReference type="ARBA" id="ARBA00023316"/>
    </source>
</evidence>
<gene>
    <name evidence="10 13" type="primary">murG</name>
    <name evidence="13" type="ORF">Microterr_10560</name>
</gene>
<dbReference type="PANTHER" id="PTHR21015:SF22">
    <property type="entry name" value="GLYCOSYLTRANSFERASE"/>
    <property type="match status" value="1"/>
</dbReference>
<keyword evidence="7 10" id="KW-0472">Membrane</keyword>
<dbReference type="HAMAP" id="MF_00033">
    <property type="entry name" value="MurG"/>
    <property type="match status" value="1"/>
</dbReference>
<evidence type="ECO:0000256" key="6">
    <source>
        <dbReference type="ARBA" id="ARBA00022984"/>
    </source>
</evidence>
<keyword evidence="9 10" id="KW-0961">Cell wall biogenesis/degradation</keyword>
<evidence type="ECO:0000313" key="13">
    <source>
        <dbReference type="EMBL" id="BDV30396.1"/>
    </source>
</evidence>
<keyword evidence="6 10" id="KW-0573">Peptidoglycan synthesis</keyword>
<dbReference type="InterPro" id="IPR004276">
    <property type="entry name" value="GlycoTrans_28_N"/>
</dbReference>
<accession>A0ABM8DY03</accession>
<dbReference type="Pfam" id="PF04101">
    <property type="entry name" value="Glyco_tran_28_C"/>
    <property type="match status" value="1"/>
</dbReference>
<feature type="binding site" evidence="10">
    <location>
        <position position="196"/>
    </location>
    <ligand>
        <name>UDP-N-acetyl-alpha-D-glucosamine</name>
        <dbReference type="ChEBI" id="CHEBI:57705"/>
    </ligand>
</feature>
<evidence type="ECO:0000259" key="11">
    <source>
        <dbReference type="Pfam" id="PF03033"/>
    </source>
</evidence>
<evidence type="ECO:0000259" key="12">
    <source>
        <dbReference type="Pfam" id="PF04101"/>
    </source>
</evidence>
<dbReference type="EMBL" id="AP027141">
    <property type="protein sequence ID" value="BDV30396.1"/>
    <property type="molecule type" value="Genomic_DNA"/>
</dbReference>
<dbReference type="InterPro" id="IPR006009">
    <property type="entry name" value="GlcNAc_MurG"/>
</dbReference>
<comment type="catalytic activity">
    <reaction evidence="10">
        <text>di-trans,octa-cis-undecaprenyl diphospho-N-acetyl-alpha-D-muramoyl-L-alanyl-D-glutamyl-meso-2,6-diaminopimeloyl-D-alanyl-D-alanine + UDP-N-acetyl-alpha-D-glucosamine = di-trans,octa-cis-undecaprenyl diphospho-[N-acetyl-alpha-D-glucosaminyl-(1-&gt;4)]-N-acetyl-alpha-D-muramoyl-L-alanyl-D-glutamyl-meso-2,6-diaminopimeloyl-D-alanyl-D-alanine + UDP + H(+)</text>
        <dbReference type="Rhea" id="RHEA:31227"/>
        <dbReference type="ChEBI" id="CHEBI:15378"/>
        <dbReference type="ChEBI" id="CHEBI:57705"/>
        <dbReference type="ChEBI" id="CHEBI:58223"/>
        <dbReference type="ChEBI" id="CHEBI:61387"/>
        <dbReference type="ChEBI" id="CHEBI:61388"/>
        <dbReference type="EC" id="2.4.1.227"/>
    </reaction>
</comment>
<comment type="similarity">
    <text evidence="10">Belongs to the glycosyltransferase 28 family. MurG subfamily.</text>
</comment>
<comment type="caution">
    <text evidence="10">Lacks conserved residue(s) required for the propagation of feature annotation.</text>
</comment>
<keyword evidence="3 10" id="KW-0328">Glycosyltransferase</keyword>
<feature type="domain" description="Glycosyltransferase family 28 N-terminal" evidence="11">
    <location>
        <begin position="5"/>
        <end position="143"/>
    </location>
</feature>
<dbReference type="Pfam" id="PF03033">
    <property type="entry name" value="Glyco_transf_28"/>
    <property type="match status" value="1"/>
</dbReference>
<name>A0ABM8DY03_9MICO</name>
<dbReference type="EC" id="2.4.1.227" evidence="10"/>
<dbReference type="InterPro" id="IPR007235">
    <property type="entry name" value="Glyco_trans_28_C"/>
</dbReference>
<keyword evidence="5 10" id="KW-0133">Cell shape</keyword>
<evidence type="ECO:0000313" key="14">
    <source>
        <dbReference type="Proteomes" id="UP001317779"/>
    </source>
</evidence>
<keyword evidence="4 10" id="KW-0808">Transferase</keyword>
<dbReference type="CDD" id="cd03785">
    <property type="entry name" value="GT28_MurG"/>
    <property type="match status" value="1"/>
</dbReference>
<evidence type="ECO:0000256" key="1">
    <source>
        <dbReference type="ARBA" id="ARBA00022475"/>
    </source>
</evidence>
<evidence type="ECO:0000256" key="5">
    <source>
        <dbReference type="ARBA" id="ARBA00022960"/>
    </source>
</evidence>
<keyword evidence="1 10" id="KW-1003">Cell membrane</keyword>
<sequence>MTTYLLAGGGTAGHVNPLLAVADGLRARDPEASVLVLGTAEGLEARLVPDRGYELLIVDKVPFPRRLNSAAAKFPARFRGAIAQVRRHIAEHGVDVVVGFGGYAAAPAYLAARRAGVPFVVHEANAKPGLANVLGARRAARVGVAFDGTPLRRGEVVGMPLRREIVALDREALRAEAAAHFGLDAGRPTLLVFGGSLGALRLNVAFGEAWSAVLEEGWNLLHVTGEASDLTDPEVPGYALRRYVDRMDLAFALADLIVSRSGAATVSEISALGIPAVYVPYAVGNGEQALNAASAVDAGAAILIPDAEFTGDRVRSDVVPLLADEARRAAMTAAAASVGTRTGTENVIALIDGALGR</sequence>
<feature type="binding site" evidence="10">
    <location>
        <position position="288"/>
    </location>
    <ligand>
        <name>UDP-N-acetyl-alpha-D-glucosamine</name>
        <dbReference type="ChEBI" id="CHEBI:57705"/>
    </ligand>
</feature>